<sequence length="123" mass="13483">MLASTIALPGTNEPPTLEKRDHFGWVGSFTSSDCHGNPDAKYQWPEIKTWVGDAKTPCVPFSPLPNEWIGINYGSGDYHSQTVQFFENDKCQDSSGVLLWPSGKGLGSRKFNATVESAQIAYA</sequence>
<comment type="caution">
    <text evidence="1">The sequence shown here is derived from an EMBL/GenBank/DDBJ whole genome shotgun (WGS) entry which is preliminary data.</text>
</comment>
<gene>
    <name evidence="1" type="ORF">N7G274_008165</name>
</gene>
<organism evidence="1 2">
    <name type="scientific">Stereocaulon virgatum</name>
    <dbReference type="NCBI Taxonomy" id="373712"/>
    <lineage>
        <taxon>Eukaryota</taxon>
        <taxon>Fungi</taxon>
        <taxon>Dikarya</taxon>
        <taxon>Ascomycota</taxon>
        <taxon>Pezizomycotina</taxon>
        <taxon>Lecanoromycetes</taxon>
        <taxon>OSLEUM clade</taxon>
        <taxon>Lecanoromycetidae</taxon>
        <taxon>Lecanorales</taxon>
        <taxon>Lecanorineae</taxon>
        <taxon>Stereocaulaceae</taxon>
        <taxon>Stereocaulon</taxon>
    </lineage>
</organism>
<dbReference type="Proteomes" id="UP001590950">
    <property type="component" value="Unassembled WGS sequence"/>
</dbReference>
<evidence type="ECO:0000313" key="2">
    <source>
        <dbReference type="Proteomes" id="UP001590950"/>
    </source>
</evidence>
<accession>A0ABR4A1F3</accession>
<proteinExistence type="predicted"/>
<keyword evidence="2" id="KW-1185">Reference proteome</keyword>
<reference evidence="1 2" key="1">
    <citation type="submission" date="2024-09" db="EMBL/GenBank/DDBJ databases">
        <title>Rethinking Asexuality: The Enigmatic Case of Functional Sexual Genes in Lepraria (Stereocaulaceae).</title>
        <authorList>
            <person name="Doellman M."/>
            <person name="Sun Y."/>
            <person name="Barcenas-Pena A."/>
            <person name="Lumbsch H.T."/>
            <person name="Grewe F."/>
        </authorList>
    </citation>
    <scope>NUCLEOTIDE SEQUENCE [LARGE SCALE GENOMIC DNA]</scope>
    <source>
        <strain evidence="1 2">Mercado 3170</strain>
    </source>
</reference>
<name>A0ABR4A1F3_9LECA</name>
<evidence type="ECO:0000313" key="1">
    <source>
        <dbReference type="EMBL" id="KAL2039116.1"/>
    </source>
</evidence>
<dbReference type="EMBL" id="JBEFKJ010000027">
    <property type="protein sequence ID" value="KAL2039116.1"/>
    <property type="molecule type" value="Genomic_DNA"/>
</dbReference>
<protein>
    <submittedName>
        <fullName evidence="1">Uncharacterized protein</fullName>
    </submittedName>
</protein>